<reference evidence="1" key="1">
    <citation type="submission" date="2014-09" db="EMBL/GenBank/DDBJ databases">
        <authorList>
            <person name="Magalhaes I.L.F."/>
            <person name="Oliveira U."/>
            <person name="Santos F.R."/>
            <person name="Vidigal T.H.D.A."/>
            <person name="Brescovit A.D."/>
            <person name="Santos A.J."/>
        </authorList>
    </citation>
    <scope>NUCLEOTIDE SEQUENCE</scope>
    <source>
        <tissue evidence="1">Shoot tissue taken approximately 20 cm above the soil surface</tissue>
    </source>
</reference>
<proteinExistence type="predicted"/>
<accession>A0A0A9GQJ0</accession>
<dbReference type="EMBL" id="GBRH01173065">
    <property type="protein sequence ID" value="JAE24831.1"/>
    <property type="molecule type" value="Transcribed_RNA"/>
</dbReference>
<name>A0A0A9GQJ0_ARUDO</name>
<organism evidence="1">
    <name type="scientific">Arundo donax</name>
    <name type="common">Giant reed</name>
    <name type="synonym">Donax arundinaceus</name>
    <dbReference type="NCBI Taxonomy" id="35708"/>
    <lineage>
        <taxon>Eukaryota</taxon>
        <taxon>Viridiplantae</taxon>
        <taxon>Streptophyta</taxon>
        <taxon>Embryophyta</taxon>
        <taxon>Tracheophyta</taxon>
        <taxon>Spermatophyta</taxon>
        <taxon>Magnoliopsida</taxon>
        <taxon>Liliopsida</taxon>
        <taxon>Poales</taxon>
        <taxon>Poaceae</taxon>
        <taxon>PACMAD clade</taxon>
        <taxon>Arundinoideae</taxon>
        <taxon>Arundineae</taxon>
        <taxon>Arundo</taxon>
    </lineage>
</organism>
<evidence type="ECO:0000313" key="1">
    <source>
        <dbReference type="EMBL" id="JAE24831.1"/>
    </source>
</evidence>
<reference evidence="1" key="2">
    <citation type="journal article" date="2015" name="Data Brief">
        <title>Shoot transcriptome of the giant reed, Arundo donax.</title>
        <authorList>
            <person name="Barrero R.A."/>
            <person name="Guerrero F.D."/>
            <person name="Moolhuijzen P."/>
            <person name="Goolsby J.A."/>
            <person name="Tidwell J."/>
            <person name="Bellgard S.E."/>
            <person name="Bellgard M.I."/>
        </authorList>
    </citation>
    <scope>NUCLEOTIDE SEQUENCE</scope>
    <source>
        <tissue evidence="1">Shoot tissue taken approximately 20 cm above the soil surface</tissue>
    </source>
</reference>
<sequence>MHLLIDERLLSTCLNFADGYVVSNSPLFCYEVCTHLFKIVVCMTLFL</sequence>
<protein>
    <submittedName>
        <fullName evidence="1">Uncharacterized protein</fullName>
    </submittedName>
</protein>
<dbReference type="AlphaFoldDB" id="A0A0A9GQJ0"/>